<name>A0A0N5AT51_9BILA</name>
<evidence type="ECO:0000313" key="2">
    <source>
        <dbReference type="WBParaSite" id="SMUV_0000799501-mRNA-1"/>
    </source>
</evidence>
<dbReference type="Proteomes" id="UP000046393">
    <property type="component" value="Unplaced"/>
</dbReference>
<dbReference type="WBParaSite" id="SMUV_0000799501-mRNA-1">
    <property type="protein sequence ID" value="SMUV_0000799501-mRNA-1"/>
    <property type="gene ID" value="SMUV_0000799501"/>
</dbReference>
<dbReference type="AlphaFoldDB" id="A0A0N5AT51"/>
<organism evidence="1 2">
    <name type="scientific">Syphacia muris</name>
    <dbReference type="NCBI Taxonomy" id="451379"/>
    <lineage>
        <taxon>Eukaryota</taxon>
        <taxon>Metazoa</taxon>
        <taxon>Ecdysozoa</taxon>
        <taxon>Nematoda</taxon>
        <taxon>Chromadorea</taxon>
        <taxon>Rhabditida</taxon>
        <taxon>Spirurina</taxon>
        <taxon>Oxyuridomorpha</taxon>
        <taxon>Oxyuroidea</taxon>
        <taxon>Oxyuridae</taxon>
        <taxon>Syphacia</taxon>
    </lineage>
</organism>
<evidence type="ECO:0000313" key="1">
    <source>
        <dbReference type="Proteomes" id="UP000046393"/>
    </source>
</evidence>
<keyword evidence="1" id="KW-1185">Reference proteome</keyword>
<protein>
    <submittedName>
        <fullName evidence="2">DUF218 domain-containing protein</fullName>
    </submittedName>
</protein>
<proteinExistence type="predicted"/>
<sequence length="87" mass="9767">MGCVCVKRENERQQAARSTSVYMGLAMMQASRSALLLSGENYSNEIQQEIAERFIRKAKAQGCTVTIADGCLYIDYNFVGFLPQYKT</sequence>
<accession>A0A0N5AT51</accession>
<reference evidence="2" key="1">
    <citation type="submission" date="2017-02" db="UniProtKB">
        <authorList>
            <consortium name="WormBaseParasite"/>
        </authorList>
    </citation>
    <scope>IDENTIFICATION</scope>
</reference>